<dbReference type="OrthoDB" id="9810913at2"/>
<evidence type="ECO:0000313" key="5">
    <source>
        <dbReference type="EMBL" id="AFM12916.1"/>
    </source>
</evidence>
<dbReference type="CDD" id="cd00616">
    <property type="entry name" value="AHBA_syn"/>
    <property type="match status" value="1"/>
</dbReference>
<name>I4B6K9_TURPD</name>
<dbReference type="InterPro" id="IPR012749">
    <property type="entry name" value="WecE-like"/>
</dbReference>
<dbReference type="GO" id="GO:0000271">
    <property type="term" value="P:polysaccharide biosynthetic process"/>
    <property type="evidence" value="ECO:0007669"/>
    <property type="project" value="TreeGrafter"/>
</dbReference>
<dbReference type="Gene3D" id="3.40.640.10">
    <property type="entry name" value="Type I PLP-dependent aspartate aminotransferase-like (Major domain)"/>
    <property type="match status" value="1"/>
</dbReference>
<keyword evidence="3 4" id="KW-0663">Pyridoxal phosphate</keyword>
<dbReference type="GO" id="GO:0019180">
    <property type="term" value="F:dTDP-4-amino-4,6-dideoxygalactose transaminase activity"/>
    <property type="evidence" value="ECO:0007669"/>
    <property type="project" value="TreeGrafter"/>
</dbReference>
<dbReference type="RefSeq" id="WP_014803422.1">
    <property type="nucleotide sequence ID" value="NC_018020.1"/>
</dbReference>
<dbReference type="HOGENOM" id="CLU_033332_0_2_12"/>
<sequence length="373" mass="41411">MKIPFNKPYLTGNEKARLDEVLVSGKFSGNGDFTKKCQALLESKYQFRKTLLTTSCTDALEIAALLVKVQPGDEVILPSYTFVSTANAFALRGAKLVFADSQPDHPNLDVAALEALITPRTRVIVPVHYGGQACDMQALMQLAQKHSLWVVEDAAQAVDSKLGEKNLGGIGHVGALSFHDTKNIIAGEGGALVINHEEFVNKAEIHWEKGTNRSAFFRGEVDKYGWVDIGSSFLPSELTAAFLLAQLEGIDQIQQLRMQAWNTYYQMLSPLNGKGLQVMPNVPHNAHMFYLVCRSLEERTELIDYLKQQGIASVFHYLSLHKSQYFADKHDGRDLPNADRFTDCLVRLPMFAELGATGAERVAGSVLDFYRTR</sequence>
<dbReference type="EMBL" id="CP002959">
    <property type="protein sequence ID" value="AFM12916.1"/>
    <property type="molecule type" value="Genomic_DNA"/>
</dbReference>
<evidence type="ECO:0000256" key="4">
    <source>
        <dbReference type="RuleBase" id="RU004508"/>
    </source>
</evidence>
<dbReference type="NCBIfam" id="TIGR02379">
    <property type="entry name" value="ECA_wecE"/>
    <property type="match status" value="1"/>
</dbReference>
<comment type="similarity">
    <text evidence="1 4">Belongs to the DegT/DnrJ/EryC1 family.</text>
</comment>
<dbReference type="KEGG" id="tpx:Turpa_2271"/>
<keyword evidence="6" id="KW-1185">Reference proteome</keyword>
<feature type="active site" description="Proton acceptor" evidence="2">
    <location>
        <position position="182"/>
    </location>
</feature>
<dbReference type="SUPFAM" id="SSF53383">
    <property type="entry name" value="PLP-dependent transferases"/>
    <property type="match status" value="1"/>
</dbReference>
<dbReference type="PANTHER" id="PTHR30244">
    <property type="entry name" value="TRANSAMINASE"/>
    <property type="match status" value="1"/>
</dbReference>
<dbReference type="PIRSF" id="PIRSF000390">
    <property type="entry name" value="PLP_StrS"/>
    <property type="match status" value="1"/>
</dbReference>
<dbReference type="Pfam" id="PF01041">
    <property type="entry name" value="DegT_DnrJ_EryC1"/>
    <property type="match status" value="1"/>
</dbReference>
<dbReference type="InterPro" id="IPR000653">
    <property type="entry name" value="DegT/StrS_aminotransferase"/>
</dbReference>
<evidence type="ECO:0000256" key="1">
    <source>
        <dbReference type="ARBA" id="ARBA00037999"/>
    </source>
</evidence>
<dbReference type="Proteomes" id="UP000006048">
    <property type="component" value="Chromosome"/>
</dbReference>
<dbReference type="InterPro" id="IPR015424">
    <property type="entry name" value="PyrdxlP-dep_Trfase"/>
</dbReference>
<organism evidence="5 6">
    <name type="scientific">Turneriella parva (strain ATCC BAA-1111 / DSM 21527 / NCTC 11395 / H)</name>
    <name type="common">Leptospira parva</name>
    <dbReference type="NCBI Taxonomy" id="869212"/>
    <lineage>
        <taxon>Bacteria</taxon>
        <taxon>Pseudomonadati</taxon>
        <taxon>Spirochaetota</taxon>
        <taxon>Spirochaetia</taxon>
        <taxon>Leptospirales</taxon>
        <taxon>Leptospiraceae</taxon>
        <taxon>Turneriella</taxon>
    </lineage>
</organism>
<feature type="modified residue" description="N6-(pyridoxal phosphate)lysine" evidence="3">
    <location>
        <position position="182"/>
    </location>
</feature>
<dbReference type="AlphaFoldDB" id="I4B6K9"/>
<evidence type="ECO:0000256" key="2">
    <source>
        <dbReference type="PIRSR" id="PIRSR000390-1"/>
    </source>
</evidence>
<dbReference type="NCBIfam" id="NF008687">
    <property type="entry name" value="PRK11706.1"/>
    <property type="match status" value="1"/>
</dbReference>
<proteinExistence type="inferred from homology"/>
<accession>I4B6K9</accession>
<protein>
    <submittedName>
        <fullName evidence="5">TDP-4-keto-6-deoxy-D-glucose transaminase</fullName>
    </submittedName>
</protein>
<reference evidence="5 6" key="1">
    <citation type="submission" date="2012-06" db="EMBL/GenBank/DDBJ databases">
        <title>The complete chromosome of genome of Turneriella parva DSM 21527.</title>
        <authorList>
            <consortium name="US DOE Joint Genome Institute (JGI-PGF)"/>
            <person name="Lucas S."/>
            <person name="Han J."/>
            <person name="Lapidus A."/>
            <person name="Bruce D."/>
            <person name="Goodwin L."/>
            <person name="Pitluck S."/>
            <person name="Peters L."/>
            <person name="Kyrpides N."/>
            <person name="Mavromatis K."/>
            <person name="Ivanova N."/>
            <person name="Mikhailova N."/>
            <person name="Chertkov O."/>
            <person name="Detter J.C."/>
            <person name="Tapia R."/>
            <person name="Han C."/>
            <person name="Land M."/>
            <person name="Hauser L."/>
            <person name="Markowitz V."/>
            <person name="Cheng J.-F."/>
            <person name="Hugenholtz P."/>
            <person name="Woyke T."/>
            <person name="Wu D."/>
            <person name="Gronow S."/>
            <person name="Wellnitz S."/>
            <person name="Brambilla E."/>
            <person name="Klenk H.-P."/>
            <person name="Eisen J.A."/>
        </authorList>
    </citation>
    <scope>NUCLEOTIDE SEQUENCE [LARGE SCALE GENOMIC DNA]</scope>
    <source>
        <strain evidence="6">ATCC BAA-1111 / DSM 21527 / NCTC 11395 / H</strain>
    </source>
</reference>
<evidence type="ECO:0000313" key="6">
    <source>
        <dbReference type="Proteomes" id="UP000006048"/>
    </source>
</evidence>
<gene>
    <name evidence="5" type="ordered locus">Turpa_2271</name>
</gene>
<dbReference type="InterPro" id="IPR015421">
    <property type="entry name" value="PyrdxlP-dep_Trfase_major"/>
</dbReference>
<evidence type="ECO:0000256" key="3">
    <source>
        <dbReference type="PIRSR" id="PIRSR000390-2"/>
    </source>
</evidence>
<dbReference type="PANTHER" id="PTHR30244:SF34">
    <property type="entry name" value="DTDP-4-AMINO-4,6-DIDEOXYGALACTOSE TRANSAMINASE"/>
    <property type="match status" value="1"/>
</dbReference>
<dbReference type="GO" id="GO:0030170">
    <property type="term" value="F:pyridoxal phosphate binding"/>
    <property type="evidence" value="ECO:0007669"/>
    <property type="project" value="TreeGrafter"/>
</dbReference>
<dbReference type="STRING" id="869212.Turpa_2271"/>